<dbReference type="InterPro" id="IPR017871">
    <property type="entry name" value="ABC_transporter-like_CS"/>
</dbReference>
<dbReference type="PANTHER" id="PTHR42798:SF4">
    <property type="entry name" value="ABC TRANSPORTER DOMAIN-CONTAINING PROTEIN"/>
    <property type="match status" value="1"/>
</dbReference>
<dbReference type="SMART" id="SM00382">
    <property type="entry name" value="AAA"/>
    <property type="match status" value="1"/>
</dbReference>
<reference evidence="7" key="1">
    <citation type="submission" date="2017-06" db="EMBL/GenBank/DDBJ databases">
        <title>FDA dAtabase for Regulatory Grade micrObial Sequences (FDA-ARGOS): Supporting development and validation of Infectious Disease Dx tests.</title>
        <authorList>
            <person name="Goldberg B."/>
            <person name="Campos J."/>
            <person name="Tallon L."/>
            <person name="Sadzewicz L."/>
            <person name="Sengamalay N."/>
            <person name="Ott S."/>
            <person name="Godinez A."/>
            <person name="Nagaraj S."/>
            <person name="Vavikolanu K."/>
            <person name="Nadendla S."/>
            <person name="George J."/>
            <person name="Geyer C."/>
            <person name="Sichtig H."/>
        </authorList>
    </citation>
    <scope>NUCLEOTIDE SEQUENCE [LARGE SCALE GENOMIC DNA]</scope>
    <source>
        <strain evidence="7">FDAARGOS_285</strain>
    </source>
</reference>
<evidence type="ECO:0000313" key="6">
    <source>
        <dbReference type="EMBL" id="ASE34736.1"/>
    </source>
</evidence>
<dbReference type="InterPro" id="IPR027417">
    <property type="entry name" value="P-loop_NTPase"/>
</dbReference>
<evidence type="ECO:0000259" key="5">
    <source>
        <dbReference type="PROSITE" id="PS50893"/>
    </source>
</evidence>
<feature type="domain" description="ABC transporter" evidence="5">
    <location>
        <begin position="2"/>
        <end position="209"/>
    </location>
</feature>
<evidence type="ECO:0000256" key="1">
    <source>
        <dbReference type="ARBA" id="ARBA00005417"/>
    </source>
</evidence>
<dbReference type="PANTHER" id="PTHR42798">
    <property type="entry name" value="LIPOPROTEIN-RELEASING SYSTEM ATP-BINDING PROTEIN LOLD"/>
    <property type="match status" value="1"/>
</dbReference>
<keyword evidence="4 6" id="KW-0067">ATP-binding</keyword>
<dbReference type="EMBL" id="CP022046">
    <property type="protein sequence ID" value="ASE34736.1"/>
    <property type="molecule type" value="Genomic_DNA"/>
</dbReference>
<dbReference type="Gene3D" id="3.40.50.300">
    <property type="entry name" value="P-loop containing nucleotide triphosphate hydrolases"/>
    <property type="match status" value="1"/>
</dbReference>
<sequence length="210" mass="23783">MIRLNNLRKQFNGVNLFSDLSLNINKGEMVAITGRSGSGKSTLLGCMCGLEKNDGGTIYIDGDDITKMKRKHKMLLYRNKLGYLFQNYALITHETIEHNLDIVLTYKKLSKSQKKVLKNDVMKKVGLNKPLNTKIYTLSGGEQQRVAIARLLLKEPLIIFADEPTGALDNDNKYKILELLSEFKGKSTILIVTHDEEVMKYCDRNIQLAT</sequence>
<dbReference type="KEGG" id="sscu:CEP64_09085"/>
<comment type="similarity">
    <text evidence="1">Belongs to the ABC transporter superfamily.</text>
</comment>
<evidence type="ECO:0000256" key="4">
    <source>
        <dbReference type="ARBA" id="ARBA00022840"/>
    </source>
</evidence>
<dbReference type="SUPFAM" id="SSF52540">
    <property type="entry name" value="P-loop containing nucleoside triphosphate hydrolases"/>
    <property type="match status" value="1"/>
</dbReference>
<dbReference type="PROSITE" id="PS00211">
    <property type="entry name" value="ABC_TRANSPORTER_1"/>
    <property type="match status" value="1"/>
</dbReference>
<dbReference type="RefSeq" id="WP_088592467.1">
    <property type="nucleotide sequence ID" value="NZ_CP022046.2"/>
</dbReference>
<proteinExistence type="inferred from homology"/>
<dbReference type="Proteomes" id="UP000197058">
    <property type="component" value="Chromosome"/>
</dbReference>
<dbReference type="InterPro" id="IPR017911">
    <property type="entry name" value="MacB-like_ATP-bd"/>
</dbReference>
<dbReference type="InterPro" id="IPR003439">
    <property type="entry name" value="ABC_transporter-like_ATP-bd"/>
</dbReference>
<dbReference type="GO" id="GO:0016887">
    <property type="term" value="F:ATP hydrolysis activity"/>
    <property type="evidence" value="ECO:0007669"/>
    <property type="project" value="InterPro"/>
</dbReference>
<dbReference type="PROSITE" id="PS50893">
    <property type="entry name" value="ABC_TRANSPORTER_2"/>
    <property type="match status" value="1"/>
</dbReference>
<dbReference type="AlphaFoldDB" id="A0AAI8DHX1"/>
<organism evidence="6 7">
    <name type="scientific">Mammaliicoccus sciuri</name>
    <name type="common">Staphylococcus sciuri</name>
    <dbReference type="NCBI Taxonomy" id="1296"/>
    <lineage>
        <taxon>Bacteria</taxon>
        <taxon>Bacillati</taxon>
        <taxon>Bacillota</taxon>
        <taxon>Bacilli</taxon>
        <taxon>Bacillales</taxon>
        <taxon>Staphylococcaceae</taxon>
        <taxon>Mammaliicoccus</taxon>
    </lineage>
</organism>
<evidence type="ECO:0000256" key="2">
    <source>
        <dbReference type="ARBA" id="ARBA00022448"/>
    </source>
</evidence>
<protein>
    <submittedName>
        <fullName evidence="6">Bacteriocin ABC transporter ATP-binding protein</fullName>
    </submittedName>
</protein>
<keyword evidence="3" id="KW-0547">Nucleotide-binding</keyword>
<gene>
    <name evidence="6" type="ORF">CEP64_09085</name>
</gene>
<name>A0AAI8DHX1_MAMSC</name>
<dbReference type="InterPro" id="IPR003593">
    <property type="entry name" value="AAA+_ATPase"/>
</dbReference>
<keyword evidence="2" id="KW-0813">Transport</keyword>
<accession>A0AAI8DHX1</accession>
<evidence type="ECO:0000313" key="7">
    <source>
        <dbReference type="Proteomes" id="UP000197058"/>
    </source>
</evidence>
<evidence type="ECO:0000256" key="3">
    <source>
        <dbReference type="ARBA" id="ARBA00022741"/>
    </source>
</evidence>
<dbReference type="CDD" id="cd03255">
    <property type="entry name" value="ABC_MJ0796_LolCDE_FtsE"/>
    <property type="match status" value="1"/>
</dbReference>
<dbReference type="GO" id="GO:0005524">
    <property type="term" value="F:ATP binding"/>
    <property type="evidence" value="ECO:0007669"/>
    <property type="project" value="UniProtKB-KW"/>
</dbReference>
<dbReference type="Pfam" id="PF00005">
    <property type="entry name" value="ABC_tran"/>
    <property type="match status" value="1"/>
</dbReference>